<evidence type="ECO:0000256" key="3">
    <source>
        <dbReference type="SAM" id="SignalP"/>
    </source>
</evidence>
<name>A0A9J6BFJ7_POLVA</name>
<evidence type="ECO:0000256" key="2">
    <source>
        <dbReference type="ARBA" id="ARBA00022737"/>
    </source>
</evidence>
<keyword evidence="5" id="KW-1185">Reference proteome</keyword>
<feature type="chain" id="PRO_5039918570" evidence="3">
    <location>
        <begin position="22"/>
        <end position="637"/>
    </location>
</feature>
<dbReference type="OrthoDB" id="1111193at2759"/>
<evidence type="ECO:0000313" key="4">
    <source>
        <dbReference type="EMBL" id="KAG5668652.1"/>
    </source>
</evidence>
<sequence>MKLKTKILSVFLIFMISSTSAQDGSLVCSYWKADWTGWLRDYYCMLTVDNPQKSENFSSISGIHVDGYNNSNVDTVYTFAARDGTAKVIPTRICIQFPNLRDLWLDKLEIELVTDKTFNDCQNLESLYLSHNDLRELPVASFAKNSKLKLLDLGKNHLKDIPNGIFTTLAALEHLYLDENHLKLLNSDWFATLVNLKELKLAKNEIFELQVGIFASLDKLELLDVSDNHLTVLNSNSFAPTLVNFHTLLASHNQINAIDPNFFHIASGLANAELNGNLCIDEAVTDNHENLSECFDNFDEAELSCTYMNGWLTFYFCMLDIKNPHGRDDFLTISGNHRNNRNDSRVTAVYGDTTRVGYVKNVPSIICKQFNGLLDLYLDGLNIEIVTEKSFEDCRMLKSLYLSENKIDYLKADTFKNNEQLEILDLGKNLLTFLPSSIFASLTNLKQLYLDDNSFKNLVSDVFKTLKSLETLWLSNCGISTLQNSWFDSLEELHVLHLENNEISTLQNEIFAANRGLKVLNLDNNKLKLLTASSFSTRMDQFTEIYANHNQFEEIDKEFFEIAETLKIAEFEGNFCIDEKFENFDENREENLAKFSLCFKVTFETTTVVDSGNSQWNEFVRFIPVFVVFIIFVKFGL</sequence>
<dbReference type="SMART" id="SM00369">
    <property type="entry name" value="LRR_TYP"/>
    <property type="match status" value="12"/>
</dbReference>
<proteinExistence type="predicted"/>
<comment type="caution">
    <text evidence="4">The sequence shown here is derived from an EMBL/GenBank/DDBJ whole genome shotgun (WGS) entry which is preliminary data.</text>
</comment>
<accession>A0A9J6BFJ7</accession>
<organism evidence="4 5">
    <name type="scientific">Polypedilum vanderplanki</name>
    <name type="common">Sleeping chironomid midge</name>
    <dbReference type="NCBI Taxonomy" id="319348"/>
    <lineage>
        <taxon>Eukaryota</taxon>
        <taxon>Metazoa</taxon>
        <taxon>Ecdysozoa</taxon>
        <taxon>Arthropoda</taxon>
        <taxon>Hexapoda</taxon>
        <taxon>Insecta</taxon>
        <taxon>Pterygota</taxon>
        <taxon>Neoptera</taxon>
        <taxon>Endopterygota</taxon>
        <taxon>Diptera</taxon>
        <taxon>Nematocera</taxon>
        <taxon>Chironomoidea</taxon>
        <taxon>Chironomidae</taxon>
        <taxon>Chironominae</taxon>
        <taxon>Polypedilum</taxon>
        <taxon>Polypedilum</taxon>
    </lineage>
</organism>
<keyword evidence="1" id="KW-0433">Leucine-rich repeat</keyword>
<dbReference type="FunFam" id="3.80.10.10:FF:001164">
    <property type="entry name" value="GH01279p"/>
    <property type="match status" value="2"/>
</dbReference>
<dbReference type="SUPFAM" id="SSF52058">
    <property type="entry name" value="L domain-like"/>
    <property type="match status" value="2"/>
</dbReference>
<keyword evidence="2" id="KW-0677">Repeat</keyword>
<dbReference type="PANTHER" id="PTHR45712:SF22">
    <property type="entry name" value="INSULIN-LIKE GROWTH FACTOR-BINDING PROTEIN COMPLEX ACID LABILE SUBUNIT"/>
    <property type="match status" value="1"/>
</dbReference>
<dbReference type="InterPro" id="IPR050333">
    <property type="entry name" value="SLRP"/>
</dbReference>
<dbReference type="AlphaFoldDB" id="A0A9J6BFJ7"/>
<dbReference type="InterPro" id="IPR003591">
    <property type="entry name" value="Leu-rich_rpt_typical-subtyp"/>
</dbReference>
<dbReference type="Gene3D" id="3.80.10.10">
    <property type="entry name" value="Ribonuclease Inhibitor"/>
    <property type="match status" value="3"/>
</dbReference>
<gene>
    <name evidence="4" type="ORF">PVAND_016586</name>
</gene>
<dbReference type="EMBL" id="JADBJN010000004">
    <property type="protein sequence ID" value="KAG5668652.1"/>
    <property type="molecule type" value="Genomic_DNA"/>
</dbReference>
<feature type="signal peptide" evidence="3">
    <location>
        <begin position="1"/>
        <end position="21"/>
    </location>
</feature>
<dbReference type="InterPro" id="IPR001611">
    <property type="entry name" value="Leu-rich_rpt"/>
</dbReference>
<reference evidence="4" key="1">
    <citation type="submission" date="2021-03" db="EMBL/GenBank/DDBJ databases">
        <title>Chromosome level genome of the anhydrobiotic midge Polypedilum vanderplanki.</title>
        <authorList>
            <person name="Yoshida Y."/>
            <person name="Kikawada T."/>
            <person name="Gusev O."/>
        </authorList>
    </citation>
    <scope>NUCLEOTIDE SEQUENCE</scope>
    <source>
        <strain evidence="4">NIAS01</strain>
        <tissue evidence="4">Whole body or cell culture</tissue>
    </source>
</reference>
<dbReference type="PANTHER" id="PTHR45712">
    <property type="entry name" value="AGAP008170-PA"/>
    <property type="match status" value="1"/>
</dbReference>
<dbReference type="InterPro" id="IPR032675">
    <property type="entry name" value="LRR_dom_sf"/>
</dbReference>
<dbReference type="Pfam" id="PF13855">
    <property type="entry name" value="LRR_8"/>
    <property type="match status" value="3"/>
</dbReference>
<dbReference type="Proteomes" id="UP001107558">
    <property type="component" value="Chromosome 4"/>
</dbReference>
<dbReference type="PROSITE" id="PS51450">
    <property type="entry name" value="LRR"/>
    <property type="match status" value="2"/>
</dbReference>
<keyword evidence="3" id="KW-0732">Signal</keyword>
<evidence type="ECO:0000256" key="1">
    <source>
        <dbReference type="ARBA" id="ARBA00022614"/>
    </source>
</evidence>
<evidence type="ECO:0000313" key="5">
    <source>
        <dbReference type="Proteomes" id="UP001107558"/>
    </source>
</evidence>
<protein>
    <submittedName>
        <fullName evidence="4">Uncharacterized protein</fullName>
    </submittedName>
</protein>
<dbReference type="Pfam" id="PF00560">
    <property type="entry name" value="LRR_1"/>
    <property type="match status" value="1"/>
</dbReference>